<evidence type="ECO:0000313" key="5">
    <source>
        <dbReference type="EMBL" id="AJC22282.1"/>
    </source>
</evidence>
<dbReference type="InterPro" id="IPR043128">
    <property type="entry name" value="Rev_trsase/Diguanyl_cyclase"/>
</dbReference>
<accession>A0AAJ4Z8M4</accession>
<reference evidence="5" key="2">
    <citation type="submission" date="2016-11" db="EMBL/GenBank/DDBJ databases">
        <title>Complete Genome Sequencing of Pandoraea pulmonicola DSM 16583.</title>
        <authorList>
            <person name="Chan K.-G."/>
        </authorList>
    </citation>
    <scope>NUCLEOTIDE SEQUENCE</scope>
    <source>
        <strain evidence="5">DSM 16583</strain>
    </source>
</reference>
<dbReference type="Proteomes" id="UP000254589">
    <property type="component" value="Unassembled WGS sequence"/>
</dbReference>
<dbReference type="SMART" id="SM00052">
    <property type="entry name" value="EAL"/>
    <property type="match status" value="1"/>
</dbReference>
<dbReference type="InterPro" id="IPR005330">
    <property type="entry name" value="MHYT_dom"/>
</dbReference>
<dbReference type="SUPFAM" id="SSF55073">
    <property type="entry name" value="Nucleotide cyclase"/>
    <property type="match status" value="1"/>
</dbReference>
<dbReference type="EMBL" id="CP010310">
    <property type="protein sequence ID" value="AJC22282.1"/>
    <property type="molecule type" value="Genomic_DNA"/>
</dbReference>
<dbReference type="NCBIfam" id="TIGR00254">
    <property type="entry name" value="GGDEF"/>
    <property type="match status" value="1"/>
</dbReference>
<dbReference type="PROSITE" id="PS50883">
    <property type="entry name" value="EAL"/>
    <property type="match status" value="1"/>
</dbReference>
<dbReference type="Gene3D" id="3.30.70.270">
    <property type="match status" value="1"/>
</dbReference>
<dbReference type="SMART" id="SM00267">
    <property type="entry name" value="GGDEF"/>
    <property type="match status" value="1"/>
</dbReference>
<dbReference type="GO" id="GO:0016020">
    <property type="term" value="C:membrane"/>
    <property type="evidence" value="ECO:0007669"/>
    <property type="project" value="UniProtKB-UniRule"/>
</dbReference>
<keyword evidence="1" id="KW-0472">Membrane</keyword>
<feature type="transmembrane region" description="Helical" evidence="1">
    <location>
        <begin position="6"/>
        <end position="29"/>
    </location>
</feature>
<reference evidence="7" key="1">
    <citation type="submission" date="2014-12" db="EMBL/GenBank/DDBJ databases">
        <title>Complete Genome Sequencing of Pandoraea pulmonicola DSM 16583.</title>
        <authorList>
            <person name="Chan K.-G."/>
        </authorList>
    </citation>
    <scope>NUCLEOTIDE SEQUENCE [LARGE SCALE GENOMIC DNA]</scope>
    <source>
        <strain evidence="7">DSM 16583</strain>
    </source>
</reference>
<dbReference type="CDD" id="cd01948">
    <property type="entry name" value="EAL"/>
    <property type="match status" value="1"/>
</dbReference>
<dbReference type="Proteomes" id="UP000035086">
    <property type="component" value="Chromosome"/>
</dbReference>
<feature type="transmembrane region" description="Helical" evidence="1">
    <location>
        <begin position="41"/>
        <end position="68"/>
    </location>
</feature>
<dbReference type="EMBL" id="UGSJ01000001">
    <property type="protein sequence ID" value="SUA88651.1"/>
    <property type="molecule type" value="Genomic_DNA"/>
</dbReference>
<dbReference type="InterPro" id="IPR029787">
    <property type="entry name" value="Nucleotide_cyclase"/>
</dbReference>
<dbReference type="Pfam" id="PF00990">
    <property type="entry name" value="GGDEF"/>
    <property type="match status" value="1"/>
</dbReference>
<dbReference type="InterPro" id="IPR000160">
    <property type="entry name" value="GGDEF_dom"/>
</dbReference>
<dbReference type="EC" id="3.1.4.52" evidence="6"/>
<dbReference type="KEGG" id="ppul:RO07_20510"/>
<evidence type="ECO:0000313" key="6">
    <source>
        <dbReference type="EMBL" id="SUA88651.1"/>
    </source>
</evidence>
<name>A0AAJ4Z8M4_PANPU</name>
<evidence type="ECO:0000259" key="2">
    <source>
        <dbReference type="PROSITE" id="PS50883"/>
    </source>
</evidence>
<feature type="domain" description="MHYT" evidence="4">
    <location>
        <begin position="5"/>
        <end position="211"/>
    </location>
</feature>
<dbReference type="Gene3D" id="3.20.20.450">
    <property type="entry name" value="EAL domain"/>
    <property type="match status" value="1"/>
</dbReference>
<dbReference type="PROSITE" id="PS50887">
    <property type="entry name" value="GGDEF"/>
    <property type="match status" value="1"/>
</dbReference>
<reference evidence="6 8" key="3">
    <citation type="submission" date="2018-06" db="EMBL/GenBank/DDBJ databases">
        <authorList>
            <consortium name="Pathogen Informatics"/>
            <person name="Doyle S."/>
        </authorList>
    </citation>
    <scope>NUCLEOTIDE SEQUENCE [LARGE SCALE GENOMIC DNA]</scope>
    <source>
        <strain evidence="6 8">NCTC13159</strain>
    </source>
</reference>
<keyword evidence="1" id="KW-0812">Transmembrane</keyword>
<feature type="transmembrane region" description="Helical" evidence="1">
    <location>
        <begin position="224"/>
        <end position="245"/>
    </location>
</feature>
<dbReference type="InterPro" id="IPR001633">
    <property type="entry name" value="EAL_dom"/>
</dbReference>
<feature type="transmembrane region" description="Helical" evidence="1">
    <location>
        <begin position="151"/>
        <end position="171"/>
    </location>
</feature>
<feature type="transmembrane region" description="Helical" evidence="1">
    <location>
        <begin position="183"/>
        <end position="204"/>
    </location>
</feature>
<evidence type="ECO:0000259" key="3">
    <source>
        <dbReference type="PROSITE" id="PS50887"/>
    </source>
</evidence>
<evidence type="ECO:0000256" key="1">
    <source>
        <dbReference type="PROSITE-ProRule" id="PRU00244"/>
    </source>
</evidence>
<evidence type="ECO:0000313" key="8">
    <source>
        <dbReference type="Proteomes" id="UP000254589"/>
    </source>
</evidence>
<dbReference type="FunFam" id="3.30.70.270:FF:000001">
    <property type="entry name" value="Diguanylate cyclase domain protein"/>
    <property type="match status" value="1"/>
</dbReference>
<feature type="domain" description="GGDEF" evidence="3">
    <location>
        <begin position="300"/>
        <end position="433"/>
    </location>
</feature>
<dbReference type="Pfam" id="PF03707">
    <property type="entry name" value="MHYT"/>
    <property type="match status" value="3"/>
</dbReference>
<evidence type="ECO:0000313" key="7">
    <source>
        <dbReference type="Proteomes" id="UP000035086"/>
    </source>
</evidence>
<dbReference type="SUPFAM" id="SSF141868">
    <property type="entry name" value="EAL domain-like"/>
    <property type="match status" value="1"/>
</dbReference>
<proteinExistence type="predicted"/>
<keyword evidence="1" id="KW-1133">Transmembrane helix</keyword>
<dbReference type="PROSITE" id="PS50890">
    <property type="entry name" value="PUA"/>
    <property type="match status" value="1"/>
</dbReference>
<sequence length="708" mass="76686">MSSSYSSWLVALSLAVAVLASFTALDLSGRIYLLIHRGMRHAWLAVGATAMGIGIWSMHFIGMMALSLSPSWTPLDSASTVPLGYDPAITAGSLAIAIAISWGALWLVASERFTRWRLAIAGTTLGIGIASMHYTGMAAMKMNPAIEYDPLLFAASVAIAILAATAALWIAQTLRDGNLRYVLAKRVGAAIVMGLAITTMHYTGMAAANFPPGTICGAASGVSSPWLVTTVSLFTFLILVTTLLVSRLDARTSFLANSVLQLNTQIARMATYDALTDLPNRRALHDAAARMLIHSRRDRRRFAVLFMDLDGFKTINDSLGHNVGDDVLRAFAKRLRKNVNGDDVVARLGGDEFVVLLGSLSTPQVAGRVAQRLLDDMRDGLRVGDQSLHVMPSIGVAVYPEDGESIDVLLKHADTAMYEAKRAGRGTFRYFEPGMNAAAQRTWEIQQALHDAEHEQYFSLHFQPKYRGDTEALAGAEALLRLTHPTFGELQPVDFIPVAERTGQIVQIGYWVVRATCQHIREWDAAGLPPVKVAINLSPRQLAQSSLVENIVAIVTEAGVTCDRLMFEITETVAMFDAQHTIDVIRAFQEYGFEVAIDDFGTGYSSLAYLQRFRVKQLKMDRFFTNGLDTCGQEGSAVVSAIIALAHSLDMDVVAEGVETASQREALKTLDCDELQGFLLGKPLTSDAFARLLASLPGMPGAATAALA</sequence>
<organism evidence="6 8">
    <name type="scientific">Pandoraea pulmonicola</name>
    <dbReference type="NCBI Taxonomy" id="93221"/>
    <lineage>
        <taxon>Bacteria</taxon>
        <taxon>Pseudomonadati</taxon>
        <taxon>Pseudomonadota</taxon>
        <taxon>Betaproteobacteria</taxon>
        <taxon>Burkholderiales</taxon>
        <taxon>Burkholderiaceae</taxon>
        <taxon>Pandoraea</taxon>
    </lineage>
</organism>
<dbReference type="CDD" id="cd01949">
    <property type="entry name" value="GGDEF"/>
    <property type="match status" value="1"/>
</dbReference>
<dbReference type="PANTHER" id="PTHR44757:SF2">
    <property type="entry name" value="BIOFILM ARCHITECTURE MAINTENANCE PROTEIN MBAA"/>
    <property type="match status" value="1"/>
</dbReference>
<dbReference type="RefSeq" id="WP_039411028.1">
    <property type="nucleotide sequence ID" value="NZ_CP010310.2"/>
</dbReference>
<keyword evidence="7" id="KW-1185">Reference proteome</keyword>
<feature type="transmembrane region" description="Helical" evidence="1">
    <location>
        <begin position="116"/>
        <end position="139"/>
    </location>
</feature>
<evidence type="ECO:0000259" key="4">
    <source>
        <dbReference type="PROSITE" id="PS50924"/>
    </source>
</evidence>
<feature type="domain" description="EAL" evidence="2">
    <location>
        <begin position="438"/>
        <end position="697"/>
    </location>
</feature>
<dbReference type="Pfam" id="PF00563">
    <property type="entry name" value="EAL"/>
    <property type="match status" value="1"/>
</dbReference>
<dbReference type="GO" id="GO:0071111">
    <property type="term" value="F:cyclic-guanylate-specific phosphodiesterase activity"/>
    <property type="evidence" value="ECO:0007669"/>
    <property type="project" value="UniProtKB-EC"/>
</dbReference>
<dbReference type="InterPro" id="IPR035919">
    <property type="entry name" value="EAL_sf"/>
</dbReference>
<dbReference type="PROSITE" id="PS50924">
    <property type="entry name" value="MHYT"/>
    <property type="match status" value="1"/>
</dbReference>
<dbReference type="InterPro" id="IPR052155">
    <property type="entry name" value="Biofilm_reg_signaling"/>
</dbReference>
<gene>
    <name evidence="6" type="primary">gmr_1</name>
    <name evidence="6" type="ORF">NCTC13159_00101</name>
    <name evidence="5" type="ORF">RO07_20510</name>
</gene>
<keyword evidence="6" id="KW-0378">Hydrolase</keyword>
<protein>
    <submittedName>
        <fullName evidence="6">Cyclic di-GMP phosphodiesterase Gmr</fullName>
        <ecNumber evidence="6">3.1.4.52</ecNumber>
    </submittedName>
    <submittedName>
        <fullName evidence="5">Diguanylate phosphodiesterase</fullName>
    </submittedName>
</protein>
<dbReference type="AlphaFoldDB" id="A0AAJ4Z8M4"/>
<feature type="transmembrane region" description="Helical" evidence="1">
    <location>
        <begin position="88"/>
        <end position="109"/>
    </location>
</feature>
<dbReference type="PANTHER" id="PTHR44757">
    <property type="entry name" value="DIGUANYLATE CYCLASE DGCP"/>
    <property type="match status" value="1"/>
</dbReference>